<keyword evidence="2" id="KW-1185">Reference proteome</keyword>
<evidence type="ECO:0000313" key="2">
    <source>
        <dbReference type="Proteomes" id="UP000696573"/>
    </source>
</evidence>
<protein>
    <submittedName>
        <fullName evidence="1">Uncharacterized protein</fullName>
    </submittedName>
</protein>
<comment type="caution">
    <text evidence="1">The sequence shown here is derived from an EMBL/GenBank/DDBJ whole genome shotgun (WGS) entry which is preliminary data.</text>
</comment>
<name>A0A9N9VB50_9HYPO</name>
<dbReference type="AlphaFoldDB" id="A0A9N9VB50"/>
<evidence type="ECO:0000313" key="1">
    <source>
        <dbReference type="EMBL" id="CAH0020315.1"/>
    </source>
</evidence>
<gene>
    <name evidence="1" type="ORF">CRHIZ90672A_00013815</name>
</gene>
<organism evidence="1 2">
    <name type="scientific">Clonostachys rhizophaga</name>
    <dbReference type="NCBI Taxonomy" id="160324"/>
    <lineage>
        <taxon>Eukaryota</taxon>
        <taxon>Fungi</taxon>
        <taxon>Dikarya</taxon>
        <taxon>Ascomycota</taxon>
        <taxon>Pezizomycotina</taxon>
        <taxon>Sordariomycetes</taxon>
        <taxon>Hypocreomycetidae</taxon>
        <taxon>Hypocreales</taxon>
        <taxon>Bionectriaceae</taxon>
        <taxon>Clonostachys</taxon>
    </lineage>
</organism>
<reference evidence="1" key="1">
    <citation type="submission" date="2021-10" db="EMBL/GenBank/DDBJ databases">
        <authorList>
            <person name="Piombo E."/>
        </authorList>
    </citation>
    <scope>NUCLEOTIDE SEQUENCE</scope>
</reference>
<sequence>MNCIRHMTEQNTVQKHTATATLHRASDSPSRIGAVWRNLALSPCNSERSFMGNDETRSGNGVTHKEILIVSREIIICPGGTVL</sequence>
<dbReference type="OrthoDB" id="10283409at2759"/>
<dbReference type="Proteomes" id="UP000696573">
    <property type="component" value="Unassembled WGS sequence"/>
</dbReference>
<dbReference type="EMBL" id="CABFNQ020000642">
    <property type="protein sequence ID" value="CAH0020315.1"/>
    <property type="molecule type" value="Genomic_DNA"/>
</dbReference>
<proteinExistence type="predicted"/>
<accession>A0A9N9VB50</accession>